<feature type="region of interest" description="Disordered" evidence="2">
    <location>
        <begin position="350"/>
        <end position="371"/>
    </location>
</feature>
<dbReference type="InterPro" id="IPR036291">
    <property type="entry name" value="NAD(P)-bd_dom_sf"/>
</dbReference>
<dbReference type="Gene3D" id="3.30.360.10">
    <property type="entry name" value="Dihydrodipicolinate Reductase, domain 2"/>
    <property type="match status" value="1"/>
</dbReference>
<comment type="caution">
    <text evidence="5">The sequence shown here is derived from an EMBL/GenBank/DDBJ whole genome shotgun (WGS) entry which is preliminary data.</text>
</comment>
<organism evidence="5 6">
    <name type="scientific">Paenibacillus artemisiicola</name>
    <dbReference type="NCBI Taxonomy" id="1172618"/>
    <lineage>
        <taxon>Bacteria</taxon>
        <taxon>Bacillati</taxon>
        <taxon>Bacillota</taxon>
        <taxon>Bacilli</taxon>
        <taxon>Bacillales</taxon>
        <taxon>Paenibacillaceae</taxon>
        <taxon>Paenibacillus</taxon>
    </lineage>
</organism>
<protein>
    <submittedName>
        <fullName evidence="5">Gfo/Idh/MocA family oxidoreductase</fullName>
    </submittedName>
</protein>
<dbReference type="Proteomes" id="UP000670947">
    <property type="component" value="Unassembled WGS sequence"/>
</dbReference>
<dbReference type="PANTHER" id="PTHR43818">
    <property type="entry name" value="BCDNA.GH03377"/>
    <property type="match status" value="1"/>
</dbReference>
<keyword evidence="1" id="KW-0560">Oxidoreductase</keyword>
<evidence type="ECO:0000256" key="1">
    <source>
        <dbReference type="ARBA" id="ARBA00023002"/>
    </source>
</evidence>
<name>A0ABS3WF40_9BACL</name>
<reference evidence="5 6" key="1">
    <citation type="submission" date="2021-03" db="EMBL/GenBank/DDBJ databases">
        <title>Paenibacillus artemisicola MWE-103 whole genome sequence.</title>
        <authorList>
            <person name="Ham Y.J."/>
        </authorList>
    </citation>
    <scope>NUCLEOTIDE SEQUENCE [LARGE SCALE GENOMIC DNA]</scope>
    <source>
        <strain evidence="5 6">MWE-103</strain>
    </source>
</reference>
<dbReference type="Pfam" id="PF01408">
    <property type="entry name" value="GFO_IDH_MocA"/>
    <property type="match status" value="1"/>
</dbReference>
<dbReference type="PANTHER" id="PTHR43818:SF11">
    <property type="entry name" value="BCDNA.GH03377"/>
    <property type="match status" value="1"/>
</dbReference>
<feature type="domain" description="GFO/IDH/MocA-like oxidoreductase" evidence="4">
    <location>
        <begin position="130"/>
        <end position="265"/>
    </location>
</feature>
<dbReference type="InterPro" id="IPR055170">
    <property type="entry name" value="GFO_IDH_MocA-like_dom"/>
</dbReference>
<accession>A0ABS3WF40</accession>
<keyword evidence="6" id="KW-1185">Reference proteome</keyword>
<evidence type="ECO:0000313" key="6">
    <source>
        <dbReference type="Proteomes" id="UP000670947"/>
    </source>
</evidence>
<sequence length="371" mass="39684">MKPVKVGVVGCGNISQIYFANLKKYPEIDLVAAADIDLERAKMRAEEFGLPKAYTVDELMSDSEIEIVVNLTFPKAHATVCLQALEAGKHVYVEKPLAVTREEGRKVLELAKAKGLRVASAPETFLGGGIQTCRKLIDDGAIGQPISVSGFMMGGGPEGWHPDPEFFYEVGGGPMFDMGPYYLTAFIALLGPIRRVTGSAVISYPERTITSEKKHGKVMKVETPTHIAGVLDFASGAVGTLITSFDTKAGTSLPNIEVHGSAGSLLVPDPNTFGGTVKLRRLGGEWEEIALTHGNTDNNRGIGVADMARAIREGGPHRANGAMAFHVLEAMHGFHDASRDGKHYVMESTCERPEPMPAPEGSGDGLTAARR</sequence>
<dbReference type="InterPro" id="IPR000683">
    <property type="entry name" value="Gfo/Idh/MocA-like_OxRdtase_N"/>
</dbReference>
<evidence type="ECO:0000256" key="2">
    <source>
        <dbReference type="SAM" id="MobiDB-lite"/>
    </source>
</evidence>
<proteinExistence type="predicted"/>
<dbReference type="Pfam" id="PF22725">
    <property type="entry name" value="GFO_IDH_MocA_C3"/>
    <property type="match status" value="1"/>
</dbReference>
<dbReference type="SUPFAM" id="SSF51735">
    <property type="entry name" value="NAD(P)-binding Rossmann-fold domains"/>
    <property type="match status" value="1"/>
</dbReference>
<dbReference type="RefSeq" id="WP_208849678.1">
    <property type="nucleotide sequence ID" value="NZ_JAGGDJ010000025.1"/>
</dbReference>
<dbReference type="InterPro" id="IPR050463">
    <property type="entry name" value="Gfo/Idh/MocA_oxidrdct_glycsds"/>
</dbReference>
<dbReference type="EMBL" id="JAGGDJ010000025">
    <property type="protein sequence ID" value="MBO7746941.1"/>
    <property type="molecule type" value="Genomic_DNA"/>
</dbReference>
<evidence type="ECO:0000259" key="3">
    <source>
        <dbReference type="Pfam" id="PF01408"/>
    </source>
</evidence>
<evidence type="ECO:0000259" key="4">
    <source>
        <dbReference type="Pfam" id="PF22725"/>
    </source>
</evidence>
<feature type="domain" description="Gfo/Idh/MocA-like oxidoreductase N-terminal" evidence="3">
    <location>
        <begin position="4"/>
        <end position="119"/>
    </location>
</feature>
<dbReference type="Gene3D" id="3.40.50.720">
    <property type="entry name" value="NAD(P)-binding Rossmann-like Domain"/>
    <property type="match status" value="1"/>
</dbReference>
<dbReference type="SUPFAM" id="SSF55347">
    <property type="entry name" value="Glyceraldehyde-3-phosphate dehydrogenase-like, C-terminal domain"/>
    <property type="match status" value="1"/>
</dbReference>
<evidence type="ECO:0000313" key="5">
    <source>
        <dbReference type="EMBL" id="MBO7746941.1"/>
    </source>
</evidence>
<gene>
    <name evidence="5" type="ORF">I8J29_22315</name>
</gene>